<feature type="domain" description="Histidine kinase" evidence="7">
    <location>
        <begin position="219"/>
        <end position="419"/>
    </location>
</feature>
<protein>
    <recommendedName>
        <fullName evidence="2">histidine kinase</fullName>
        <ecNumber evidence="2">2.7.13.3</ecNumber>
    </recommendedName>
</protein>
<feature type="transmembrane region" description="Helical" evidence="6">
    <location>
        <begin position="129"/>
        <end position="153"/>
    </location>
</feature>
<dbReference type="Pfam" id="PF00512">
    <property type="entry name" value="HisKA"/>
    <property type="match status" value="1"/>
</dbReference>
<evidence type="ECO:0000256" key="5">
    <source>
        <dbReference type="ARBA" id="ARBA00022777"/>
    </source>
</evidence>
<dbReference type="AlphaFoldDB" id="A0A545UJB9"/>
<dbReference type="PROSITE" id="PS50109">
    <property type="entry name" value="HIS_KIN"/>
    <property type="match status" value="1"/>
</dbReference>
<dbReference type="EC" id="2.7.13.3" evidence="2"/>
<gene>
    <name evidence="8" type="ORF">FLL46_01370</name>
</gene>
<keyword evidence="9" id="KW-1185">Reference proteome</keyword>
<dbReference type="OrthoDB" id="9804645at2"/>
<keyword evidence="3" id="KW-0597">Phosphoprotein</keyword>
<dbReference type="PANTHER" id="PTHR45436">
    <property type="entry name" value="SENSOR HISTIDINE KINASE YKOH"/>
    <property type="match status" value="1"/>
</dbReference>
<dbReference type="SUPFAM" id="SSF47384">
    <property type="entry name" value="Homodimeric domain of signal transducing histidine kinase"/>
    <property type="match status" value="1"/>
</dbReference>
<dbReference type="InterPro" id="IPR050428">
    <property type="entry name" value="TCS_sensor_his_kinase"/>
</dbReference>
<accession>A0A545UJB9</accession>
<keyword evidence="4" id="KW-0808">Transferase</keyword>
<keyword evidence="6" id="KW-0472">Membrane</keyword>
<evidence type="ECO:0000256" key="4">
    <source>
        <dbReference type="ARBA" id="ARBA00022679"/>
    </source>
</evidence>
<evidence type="ECO:0000313" key="8">
    <source>
        <dbReference type="EMBL" id="TQV89562.1"/>
    </source>
</evidence>
<comment type="catalytic activity">
    <reaction evidence="1">
        <text>ATP + protein L-histidine = ADP + protein N-phospho-L-histidine.</text>
        <dbReference type="EC" id="2.7.13.3"/>
    </reaction>
</comment>
<proteinExistence type="predicted"/>
<dbReference type="Proteomes" id="UP000315439">
    <property type="component" value="Unassembled WGS sequence"/>
</dbReference>
<dbReference type="InterPro" id="IPR036890">
    <property type="entry name" value="HATPase_C_sf"/>
</dbReference>
<evidence type="ECO:0000256" key="6">
    <source>
        <dbReference type="SAM" id="Phobius"/>
    </source>
</evidence>
<name>A0A545UJB9_9GAMM</name>
<evidence type="ECO:0000256" key="1">
    <source>
        <dbReference type="ARBA" id="ARBA00000085"/>
    </source>
</evidence>
<dbReference type="CDD" id="cd00082">
    <property type="entry name" value="HisKA"/>
    <property type="match status" value="1"/>
</dbReference>
<keyword evidence="5 8" id="KW-0418">Kinase</keyword>
<keyword evidence="6" id="KW-0812">Transmembrane</keyword>
<dbReference type="GO" id="GO:0005886">
    <property type="term" value="C:plasma membrane"/>
    <property type="evidence" value="ECO:0007669"/>
    <property type="project" value="TreeGrafter"/>
</dbReference>
<comment type="caution">
    <text evidence="8">The sequence shown here is derived from an EMBL/GenBank/DDBJ whole genome shotgun (WGS) entry which is preliminary data.</text>
</comment>
<dbReference type="InterPro" id="IPR005467">
    <property type="entry name" value="His_kinase_dom"/>
</dbReference>
<dbReference type="PANTHER" id="PTHR45436:SF5">
    <property type="entry name" value="SENSOR HISTIDINE KINASE TRCS"/>
    <property type="match status" value="1"/>
</dbReference>
<feature type="transmembrane region" description="Helical" evidence="6">
    <location>
        <begin position="12"/>
        <end position="34"/>
    </location>
</feature>
<dbReference type="InterPro" id="IPR003661">
    <property type="entry name" value="HisK_dim/P_dom"/>
</dbReference>
<evidence type="ECO:0000256" key="2">
    <source>
        <dbReference type="ARBA" id="ARBA00012438"/>
    </source>
</evidence>
<dbReference type="GO" id="GO:0000155">
    <property type="term" value="F:phosphorelay sensor kinase activity"/>
    <property type="evidence" value="ECO:0007669"/>
    <property type="project" value="InterPro"/>
</dbReference>
<dbReference type="InterPro" id="IPR036097">
    <property type="entry name" value="HisK_dim/P_sf"/>
</dbReference>
<sequence length="425" mass="48967">MTKFSRKILKANLMVGIITAVVYSLIDFGSIQYLKYEIENKNNYQEALILSEIYDSIENLSRHQTESFLLFRKKRNTNSEIIPKELQTVENNLDEVIFQDKYYELVIVERDQYIYYFLFDIEAIKKTEFFSYLSLAFGLSISLIAALLISLKLSGEVVKPLKKLTIAIKKMKDSDDIMAANDESENSKIKELNYLLSSFHQYDSALKNVIKRERSFSAHMSHEFRTPLSVIMGAIELLEQEQEPQSQRNRQLIRRLSNEVNQLRDISEMMLLITRADADINSEITCSEVSLEVLVRGVISSIESQYKNSMGRIDFRVNNNPYTVCWTIALSVMVRNIIQNALTHSEDAHVEVYLTDSYIEVRNQLKQHSELFAEAKGDEFNCGIGLKLCQTLASSQGMRLEIKEVKATELMSVALYFQPELISDD</sequence>
<keyword evidence="6" id="KW-1133">Transmembrane helix</keyword>
<evidence type="ECO:0000256" key="3">
    <source>
        <dbReference type="ARBA" id="ARBA00022553"/>
    </source>
</evidence>
<organism evidence="8 9">
    <name type="scientific">Aliikangiella coralliicola</name>
    <dbReference type="NCBI Taxonomy" id="2592383"/>
    <lineage>
        <taxon>Bacteria</taxon>
        <taxon>Pseudomonadati</taxon>
        <taxon>Pseudomonadota</taxon>
        <taxon>Gammaproteobacteria</taxon>
        <taxon>Oceanospirillales</taxon>
        <taxon>Pleioneaceae</taxon>
        <taxon>Aliikangiella</taxon>
    </lineage>
</organism>
<evidence type="ECO:0000259" key="7">
    <source>
        <dbReference type="PROSITE" id="PS50109"/>
    </source>
</evidence>
<dbReference type="EMBL" id="VIKS01000001">
    <property type="protein sequence ID" value="TQV89562.1"/>
    <property type="molecule type" value="Genomic_DNA"/>
</dbReference>
<dbReference type="SMART" id="SM00388">
    <property type="entry name" value="HisKA"/>
    <property type="match status" value="1"/>
</dbReference>
<dbReference type="Gene3D" id="3.30.565.10">
    <property type="entry name" value="Histidine kinase-like ATPase, C-terminal domain"/>
    <property type="match status" value="1"/>
</dbReference>
<dbReference type="Gene3D" id="1.10.287.130">
    <property type="match status" value="1"/>
</dbReference>
<reference evidence="8 9" key="1">
    <citation type="submission" date="2019-07" db="EMBL/GenBank/DDBJ databases">
        <title>Draft genome for Aliikangiella sp. M105.</title>
        <authorList>
            <person name="Wang G."/>
        </authorList>
    </citation>
    <scope>NUCLEOTIDE SEQUENCE [LARGE SCALE GENOMIC DNA]</scope>
    <source>
        <strain evidence="8 9">M105</strain>
    </source>
</reference>
<evidence type="ECO:0000313" key="9">
    <source>
        <dbReference type="Proteomes" id="UP000315439"/>
    </source>
</evidence>
<dbReference type="SUPFAM" id="SSF55874">
    <property type="entry name" value="ATPase domain of HSP90 chaperone/DNA topoisomerase II/histidine kinase"/>
    <property type="match status" value="1"/>
</dbReference>